<dbReference type="Proteomes" id="UP000824120">
    <property type="component" value="Chromosome 6"/>
</dbReference>
<organism evidence="1 2">
    <name type="scientific">Solanum commersonii</name>
    <name type="common">Commerson's wild potato</name>
    <name type="synonym">Commerson's nightshade</name>
    <dbReference type="NCBI Taxonomy" id="4109"/>
    <lineage>
        <taxon>Eukaryota</taxon>
        <taxon>Viridiplantae</taxon>
        <taxon>Streptophyta</taxon>
        <taxon>Embryophyta</taxon>
        <taxon>Tracheophyta</taxon>
        <taxon>Spermatophyta</taxon>
        <taxon>Magnoliopsida</taxon>
        <taxon>eudicotyledons</taxon>
        <taxon>Gunneridae</taxon>
        <taxon>Pentapetalae</taxon>
        <taxon>asterids</taxon>
        <taxon>lamiids</taxon>
        <taxon>Solanales</taxon>
        <taxon>Solanaceae</taxon>
        <taxon>Solanoideae</taxon>
        <taxon>Solaneae</taxon>
        <taxon>Solanum</taxon>
    </lineage>
</organism>
<dbReference type="AlphaFoldDB" id="A0A9J5YL96"/>
<proteinExistence type="predicted"/>
<keyword evidence="2" id="KW-1185">Reference proteome</keyword>
<dbReference type="EMBL" id="JACXVP010000006">
    <property type="protein sequence ID" value="KAG5599916.1"/>
    <property type="molecule type" value="Genomic_DNA"/>
</dbReference>
<accession>A0A9J5YL96</accession>
<dbReference type="PANTHER" id="PTHR33116:SF66">
    <property type="entry name" value="REVERSE TRANSCRIPTASE ZINC-BINDING DOMAIN-CONTAINING PROTEIN"/>
    <property type="match status" value="1"/>
</dbReference>
<reference evidence="1 2" key="1">
    <citation type="submission" date="2020-09" db="EMBL/GenBank/DDBJ databases">
        <title>De no assembly of potato wild relative species, Solanum commersonii.</title>
        <authorList>
            <person name="Cho K."/>
        </authorList>
    </citation>
    <scope>NUCLEOTIDE SEQUENCE [LARGE SCALE GENOMIC DNA]</scope>
    <source>
        <strain evidence="1">LZ3.2</strain>
        <tissue evidence="1">Leaf</tissue>
    </source>
</reference>
<protein>
    <submittedName>
        <fullName evidence="1">Uncharacterized protein</fullName>
    </submittedName>
</protein>
<comment type="caution">
    <text evidence="1">The sequence shown here is derived from an EMBL/GenBank/DDBJ whole genome shotgun (WGS) entry which is preliminary data.</text>
</comment>
<dbReference type="PANTHER" id="PTHR33116">
    <property type="entry name" value="REVERSE TRANSCRIPTASE ZINC-BINDING DOMAIN-CONTAINING PROTEIN-RELATED-RELATED"/>
    <property type="match status" value="1"/>
</dbReference>
<evidence type="ECO:0000313" key="1">
    <source>
        <dbReference type="EMBL" id="KAG5599916.1"/>
    </source>
</evidence>
<name>A0A9J5YL96_SOLCO</name>
<gene>
    <name evidence="1" type="ORF">H5410_031286</name>
</gene>
<sequence length="299" mass="34741">MLTREDETVIREATDVIKEAVGFYQNLLGQCNKHMKATHPEVLKDGQVLTREQQMFLIQPFNAGDVKEDLMSIGDSKAPWEDGFNSYFFKKSWPIIREEHFSKVYGLGANQPKSCVYFGGVSEDMQQLILQQTGFVKGLLPFRYLGVPLSSRKLSVGQCQPLIDRRLQLVNNVLIAMQAFWTQIFLLPKKILKRIETICKRFLWNGEVQAKRKDLIAWDILCWSKVAGGLNVTDIYVWNKAALLKHLWELSKNKDKLWIIWVHTFYLKGRRPLEVRANQAFWIVRKIKQAGKWPEEKGL</sequence>
<evidence type="ECO:0000313" key="2">
    <source>
        <dbReference type="Proteomes" id="UP000824120"/>
    </source>
</evidence>
<dbReference type="OrthoDB" id="1305421at2759"/>